<evidence type="ECO:0000313" key="3">
    <source>
        <dbReference type="EMBL" id="KAA0894992.1"/>
    </source>
</evidence>
<keyword evidence="4" id="KW-1185">Reference proteome</keyword>
<dbReference type="InterPro" id="IPR002869">
    <property type="entry name" value="Pyrv_flavodox_OxRed_cen"/>
</dbReference>
<dbReference type="InterPro" id="IPR019752">
    <property type="entry name" value="Pyrv/ketoisovalerate_OxRed_cat"/>
</dbReference>
<evidence type="ECO:0000256" key="1">
    <source>
        <dbReference type="ARBA" id="ARBA00023002"/>
    </source>
</evidence>
<dbReference type="EMBL" id="SRSD01000001">
    <property type="protein sequence ID" value="KAA0894992.1"/>
    <property type="molecule type" value="Genomic_DNA"/>
</dbReference>
<dbReference type="GO" id="GO:0016903">
    <property type="term" value="F:oxidoreductase activity, acting on the aldehyde or oxo group of donors"/>
    <property type="evidence" value="ECO:0007669"/>
    <property type="project" value="InterPro"/>
</dbReference>
<proteinExistence type="predicted"/>
<dbReference type="AlphaFoldDB" id="A0A5A9XP88"/>
<sequence>MSRYELRFSGAGGQGLITAGIIMAKAASIYEGKQAVQSQSYGPEARGGASKSEVIISDGPIDYPKVTACDALLAMTQEACNKYSHDLKDGGVLLVDSDLVTTLPKGNFKTVAFPIINTAKNEVGREIVANIVALGAMVALTGQVSRENAEKAVLSSVPEAFLELNKKAFSMGYEKALAAKV</sequence>
<evidence type="ECO:0000313" key="4">
    <source>
        <dbReference type="Proteomes" id="UP000324298"/>
    </source>
</evidence>
<comment type="caution">
    <text evidence="3">The sequence shown here is derived from an EMBL/GenBank/DDBJ whole genome shotgun (WGS) entry which is preliminary data.</text>
</comment>
<gene>
    <name evidence="3" type="ORF">ET418_00280</name>
</gene>
<evidence type="ECO:0000259" key="2">
    <source>
        <dbReference type="Pfam" id="PF01558"/>
    </source>
</evidence>
<name>A0A5A9XP88_9BACT</name>
<accession>A0A5A9XP88</accession>
<feature type="domain" description="Pyruvate/ketoisovalerate oxidoreductase catalytic" evidence="2">
    <location>
        <begin position="12"/>
        <end position="174"/>
    </location>
</feature>
<dbReference type="PANTHER" id="PTHR42730">
    <property type="entry name" value="2-OXOGLUTARATE SYNTHASE SUBUNIT KORC"/>
    <property type="match status" value="1"/>
</dbReference>
<organism evidence="3 4">
    <name type="scientific">Oryzomonas rubra</name>
    <dbReference type="NCBI Taxonomy" id="2509454"/>
    <lineage>
        <taxon>Bacteria</taxon>
        <taxon>Pseudomonadati</taxon>
        <taxon>Thermodesulfobacteriota</taxon>
        <taxon>Desulfuromonadia</taxon>
        <taxon>Geobacterales</taxon>
        <taxon>Geobacteraceae</taxon>
        <taxon>Oryzomonas</taxon>
    </lineage>
</organism>
<dbReference type="Pfam" id="PF01558">
    <property type="entry name" value="POR"/>
    <property type="match status" value="1"/>
</dbReference>
<keyword evidence="1" id="KW-0560">Oxidoreductase</keyword>
<dbReference type="Proteomes" id="UP000324298">
    <property type="component" value="Unassembled WGS sequence"/>
</dbReference>
<protein>
    <submittedName>
        <fullName evidence="3">2-oxoacid:ferredoxin oxidoreductase subunit gamma</fullName>
    </submittedName>
</protein>
<dbReference type="PANTHER" id="PTHR42730:SF1">
    <property type="entry name" value="2-OXOGLUTARATE SYNTHASE SUBUNIT KORC"/>
    <property type="match status" value="1"/>
</dbReference>
<reference evidence="3 4" key="1">
    <citation type="submission" date="2019-04" db="EMBL/GenBank/DDBJ databases">
        <title>Geobacter ruber sp. nov., ferric-reducing bacteria isolated from paddy soil.</title>
        <authorList>
            <person name="Xu Z."/>
            <person name="Masuda Y."/>
            <person name="Itoh H."/>
            <person name="Senoo K."/>
        </authorList>
    </citation>
    <scope>NUCLEOTIDE SEQUENCE [LARGE SCALE GENOMIC DNA]</scope>
    <source>
        <strain evidence="3 4">Red88</strain>
    </source>
</reference>
<dbReference type="SUPFAM" id="SSF53323">
    <property type="entry name" value="Pyruvate-ferredoxin oxidoreductase, PFOR, domain III"/>
    <property type="match status" value="1"/>
</dbReference>
<dbReference type="RefSeq" id="WP_149305576.1">
    <property type="nucleotide sequence ID" value="NZ_SRSD01000001.1"/>
</dbReference>
<dbReference type="Gene3D" id="3.40.920.10">
    <property type="entry name" value="Pyruvate-ferredoxin oxidoreductase, PFOR, domain III"/>
    <property type="match status" value="1"/>
</dbReference>
<dbReference type="OrthoDB" id="9789125at2"/>
<dbReference type="InterPro" id="IPR052554">
    <property type="entry name" value="2-oxoglutarate_synth_KorC"/>
</dbReference>